<dbReference type="SUPFAM" id="SSF54637">
    <property type="entry name" value="Thioesterase/thiol ester dehydrase-isomerase"/>
    <property type="match status" value="1"/>
</dbReference>
<reference evidence="3 4" key="1">
    <citation type="journal article" date="2019" name="Emerg. Microbes Infect.">
        <title>Comprehensive subspecies identification of 175 nontuberculous mycobacteria species based on 7547 genomic profiles.</title>
        <authorList>
            <person name="Matsumoto Y."/>
            <person name="Kinjo T."/>
            <person name="Motooka D."/>
            <person name="Nabeya D."/>
            <person name="Jung N."/>
            <person name="Uechi K."/>
            <person name="Horii T."/>
            <person name="Iida T."/>
            <person name="Fujita J."/>
            <person name="Nakamura S."/>
        </authorList>
    </citation>
    <scope>NUCLEOTIDE SEQUENCE [LARGE SCALE GENOMIC DNA]</scope>
    <source>
        <strain evidence="3 4">JCM 30996</strain>
    </source>
</reference>
<gene>
    <name evidence="3" type="ORF">MHIP_06060</name>
</gene>
<dbReference type="InterPro" id="IPR003736">
    <property type="entry name" value="PAAI_dom"/>
</dbReference>
<protein>
    <submittedName>
        <fullName evidence="3">Phenylacetic acid degradation protein</fullName>
    </submittedName>
</protein>
<accession>A0A7I9ZH06</accession>
<keyword evidence="1" id="KW-0378">Hydrolase</keyword>
<dbReference type="NCBIfam" id="TIGR00369">
    <property type="entry name" value="unchar_dom_1"/>
    <property type="match status" value="1"/>
</dbReference>
<dbReference type="CDD" id="cd03443">
    <property type="entry name" value="PaaI_thioesterase"/>
    <property type="match status" value="1"/>
</dbReference>
<dbReference type="Pfam" id="PF03061">
    <property type="entry name" value="4HBT"/>
    <property type="match status" value="1"/>
</dbReference>
<evidence type="ECO:0000259" key="2">
    <source>
        <dbReference type="Pfam" id="PF03061"/>
    </source>
</evidence>
<dbReference type="EMBL" id="BLLB01000002">
    <property type="protein sequence ID" value="GFH00123.1"/>
    <property type="molecule type" value="Genomic_DNA"/>
</dbReference>
<dbReference type="InterPro" id="IPR029069">
    <property type="entry name" value="HotDog_dom_sf"/>
</dbReference>
<feature type="domain" description="Thioesterase" evidence="2">
    <location>
        <begin position="213"/>
        <end position="285"/>
    </location>
</feature>
<evidence type="ECO:0000313" key="3">
    <source>
        <dbReference type="EMBL" id="GFH00123.1"/>
    </source>
</evidence>
<dbReference type="AlphaFoldDB" id="A0A7I9ZH06"/>
<dbReference type="GO" id="GO:0016289">
    <property type="term" value="F:acyl-CoA hydrolase activity"/>
    <property type="evidence" value="ECO:0007669"/>
    <property type="project" value="UniProtKB-ARBA"/>
</dbReference>
<dbReference type="InterPro" id="IPR006683">
    <property type="entry name" value="Thioestr_dom"/>
</dbReference>
<comment type="caution">
    <text evidence="3">The sequence shown here is derived from an EMBL/GenBank/DDBJ whole genome shotgun (WGS) entry which is preliminary data.</text>
</comment>
<keyword evidence="4" id="KW-1185">Reference proteome</keyword>
<evidence type="ECO:0000313" key="4">
    <source>
        <dbReference type="Proteomes" id="UP000465304"/>
    </source>
</evidence>
<dbReference type="Gene3D" id="3.10.129.10">
    <property type="entry name" value="Hotdog Thioesterase"/>
    <property type="match status" value="1"/>
</dbReference>
<evidence type="ECO:0000256" key="1">
    <source>
        <dbReference type="ARBA" id="ARBA00022801"/>
    </source>
</evidence>
<dbReference type="Proteomes" id="UP000465304">
    <property type="component" value="Unassembled WGS sequence"/>
</dbReference>
<organism evidence="3 4">
    <name type="scientific">Mycolicibacterium hippocampi</name>
    <dbReference type="NCBI Taxonomy" id="659824"/>
    <lineage>
        <taxon>Bacteria</taxon>
        <taxon>Bacillati</taxon>
        <taxon>Actinomycetota</taxon>
        <taxon>Actinomycetes</taxon>
        <taxon>Mycobacteriales</taxon>
        <taxon>Mycobacteriaceae</taxon>
        <taxon>Mycolicibacterium</taxon>
    </lineage>
</organism>
<sequence>MRSPEGPAGRRVCRYPPGVYLAGRLSQAAEMPYPLSTPLGRFGIESLEESPQRCAASIPAGGMLNPLTGAPTVAPLAMLVDHVGGVINHHRRGDREWTVSSELSLELSPDAAEVLAARPGVPVVGVSRPLGRKDNAALGLCELSVDADVVATATVRSFYITAPDGLAAWPDEPSGSLPGSTLAELMAVHVGETGGAATVLMQRADPVLNNSVGVVHGGVASMGLELVGSAAIDDGSAAGFRTASLRVNFLRPFHGGSEAHYVAKPLHVGRSSGVAETQAVGRDGRIAILARLTAYR</sequence>
<name>A0A7I9ZH06_9MYCO</name>
<proteinExistence type="predicted"/>